<evidence type="ECO:0000256" key="12">
    <source>
        <dbReference type="ARBA" id="ARBA00023027"/>
    </source>
</evidence>
<keyword evidence="7 18" id="KW-0812">Transmembrane</keyword>
<evidence type="ECO:0000256" key="4">
    <source>
        <dbReference type="ARBA" id="ARBA00012943"/>
    </source>
</evidence>
<evidence type="ECO:0000256" key="17">
    <source>
        <dbReference type="ARBA" id="ARBA00083734"/>
    </source>
</evidence>
<evidence type="ECO:0000256" key="7">
    <source>
        <dbReference type="ARBA" id="ARBA00022692"/>
    </source>
</evidence>
<dbReference type="Gene3D" id="3.40.50.720">
    <property type="entry name" value="NAD(P)-binding Rossmann-like Domain"/>
    <property type="match status" value="2"/>
</dbReference>
<comment type="similarity">
    <text evidence="3">Belongs to the AlaDH/PNT family.</text>
</comment>
<dbReference type="NCBIfam" id="TIGR00561">
    <property type="entry name" value="pntA"/>
    <property type="match status" value="1"/>
</dbReference>
<dbReference type="PIRSF" id="PIRSF000203">
    <property type="entry name" value="NADP_transhydrogenase_alpha"/>
    <property type="match status" value="1"/>
</dbReference>
<dbReference type="PROSITE" id="PS00837">
    <property type="entry name" value="ALADH_PNT_2"/>
    <property type="match status" value="1"/>
</dbReference>
<dbReference type="FunFam" id="3.40.50.720:FF:000028">
    <property type="entry name" value="NAD(P) transhydrogenase subunit alpha"/>
    <property type="match status" value="1"/>
</dbReference>
<comment type="function">
    <text evidence="1">The transhydrogenation between NADH and NADP is coupled to respiration and ATP hydrolysis and functions as a proton pump across the membrane.</text>
</comment>
<comment type="subcellular location">
    <subcellularLocation>
        <location evidence="2">Cell inner membrane</location>
        <topology evidence="2">Multi-pass membrane protein</topology>
    </subcellularLocation>
</comment>
<accession>A0A4Q7EB82</accession>
<keyword evidence="8" id="KW-0547">Nucleotide-binding</keyword>
<evidence type="ECO:0000256" key="16">
    <source>
        <dbReference type="ARBA" id="ARBA00079788"/>
    </source>
</evidence>
<dbReference type="GO" id="GO:0008750">
    <property type="term" value="F:proton-translocating NAD(P)+ transhydrogenase activity"/>
    <property type="evidence" value="ECO:0007669"/>
    <property type="project" value="UniProtKB-EC"/>
</dbReference>
<evidence type="ECO:0000256" key="11">
    <source>
        <dbReference type="ARBA" id="ARBA00022989"/>
    </source>
</evidence>
<dbReference type="InterPro" id="IPR024605">
    <property type="entry name" value="NADP_transhyd_a_C"/>
</dbReference>
<feature type="transmembrane region" description="Helical" evidence="18">
    <location>
        <begin position="408"/>
        <end position="427"/>
    </location>
</feature>
<dbReference type="PROSITE" id="PS00836">
    <property type="entry name" value="ALADH_PNT_1"/>
    <property type="match status" value="1"/>
</dbReference>
<dbReference type="Pfam" id="PF12769">
    <property type="entry name" value="PNTB_4TM"/>
    <property type="match status" value="1"/>
</dbReference>
<dbReference type="NCBIfam" id="NF006942">
    <property type="entry name" value="PRK09424.1"/>
    <property type="match status" value="1"/>
</dbReference>
<evidence type="ECO:0000256" key="9">
    <source>
        <dbReference type="ARBA" id="ARBA00022857"/>
    </source>
</evidence>
<feature type="domain" description="Alanine dehydrogenase/pyridine nucleotide transhydrogenase NAD(H)-binding" evidence="19">
    <location>
        <begin position="154"/>
        <end position="319"/>
    </location>
</feature>
<evidence type="ECO:0000256" key="1">
    <source>
        <dbReference type="ARBA" id="ARBA00003943"/>
    </source>
</evidence>
<dbReference type="PANTHER" id="PTHR10160:SF19">
    <property type="entry name" value="PROTON-TRANSLOCATING NAD(P)(+) TRANSHYDROGENASE"/>
    <property type="match status" value="1"/>
</dbReference>
<dbReference type="SUPFAM" id="SSF51735">
    <property type="entry name" value="NAD(P)-binding Rossmann-fold domains"/>
    <property type="match status" value="1"/>
</dbReference>
<dbReference type="InterPro" id="IPR008142">
    <property type="entry name" value="AlaDH/PNT_CS1"/>
</dbReference>
<keyword evidence="13 18" id="KW-0472">Membrane</keyword>
<comment type="caution">
    <text evidence="21">The sequence shown here is derived from an EMBL/GenBank/DDBJ whole genome shotgun (WGS) entry which is preliminary data.</text>
</comment>
<evidence type="ECO:0000256" key="3">
    <source>
        <dbReference type="ARBA" id="ARBA00005689"/>
    </source>
</evidence>
<keyword evidence="11 18" id="KW-1133">Transmembrane helix</keyword>
<dbReference type="SMART" id="SM01002">
    <property type="entry name" value="AlaDh_PNT_C"/>
    <property type="match status" value="1"/>
</dbReference>
<evidence type="ECO:0000256" key="18">
    <source>
        <dbReference type="SAM" id="Phobius"/>
    </source>
</evidence>
<proteinExistence type="inferred from homology"/>
<keyword evidence="21" id="KW-0560">Oxidoreductase</keyword>
<dbReference type="InterPro" id="IPR008143">
    <property type="entry name" value="Ala_DH/PNT_CS2"/>
</dbReference>
<organism evidence="21 22">
    <name type="scientific">Leptolyngbya iicbica LK</name>
    <dbReference type="NCBI Taxonomy" id="2294035"/>
    <lineage>
        <taxon>Bacteria</taxon>
        <taxon>Bacillati</taxon>
        <taxon>Cyanobacteriota</taxon>
        <taxon>Cyanophyceae</taxon>
        <taxon>Leptolyngbyales</taxon>
        <taxon>Leptolyngbyaceae</taxon>
        <taxon>Leptolyngbya group</taxon>
        <taxon>Leptolyngbya</taxon>
        <taxon>Leptolyngbya iicbica</taxon>
    </lineage>
</organism>
<dbReference type="Pfam" id="PF01262">
    <property type="entry name" value="AlaDh_PNT_C"/>
    <property type="match status" value="1"/>
</dbReference>
<dbReference type="SMART" id="SM01003">
    <property type="entry name" value="AlaDh_PNT_N"/>
    <property type="match status" value="1"/>
</dbReference>
<evidence type="ECO:0000313" key="21">
    <source>
        <dbReference type="EMBL" id="RZM79898.1"/>
    </source>
</evidence>
<evidence type="ECO:0000256" key="2">
    <source>
        <dbReference type="ARBA" id="ARBA00004429"/>
    </source>
</evidence>
<evidence type="ECO:0000256" key="8">
    <source>
        <dbReference type="ARBA" id="ARBA00022741"/>
    </source>
</evidence>
<dbReference type="GO" id="GO:0016491">
    <property type="term" value="F:oxidoreductase activity"/>
    <property type="evidence" value="ECO:0007669"/>
    <property type="project" value="UniProtKB-KW"/>
</dbReference>
<evidence type="ECO:0000256" key="15">
    <source>
        <dbReference type="ARBA" id="ARBA00071831"/>
    </source>
</evidence>
<dbReference type="GO" id="GO:0005886">
    <property type="term" value="C:plasma membrane"/>
    <property type="evidence" value="ECO:0007669"/>
    <property type="project" value="UniProtKB-SubCell"/>
</dbReference>
<reference evidence="21 22" key="1">
    <citation type="submission" date="2018-11" db="EMBL/GenBank/DDBJ databases">
        <title>Whole genome sequencing of an environmental sample.</title>
        <authorList>
            <person name="Sarangi A.N."/>
            <person name="Singh D."/>
            <person name="Tripathy S."/>
        </authorList>
    </citation>
    <scope>NUCLEOTIDE SEQUENCE [LARGE SCALE GENOMIC DNA]</scope>
    <source>
        <strain evidence="21 22">Lakshadweep</strain>
    </source>
</reference>
<dbReference type="Pfam" id="PF05222">
    <property type="entry name" value="AlaDh_PNT_N"/>
    <property type="match status" value="1"/>
</dbReference>
<keyword evidence="22" id="KW-1185">Reference proteome</keyword>
<evidence type="ECO:0000256" key="6">
    <source>
        <dbReference type="ARBA" id="ARBA00022519"/>
    </source>
</evidence>
<evidence type="ECO:0000259" key="19">
    <source>
        <dbReference type="SMART" id="SM01002"/>
    </source>
</evidence>
<sequence length="519" mass="55303">MRVGIPREIAQGERRVAATPDTAQKLQKLGFEVWVEADAGAASSFPDAAYRAAGCQVTHDVVELWSQSDIVLKVQAPLWHSGINQDESDLLRPGGKLISFIWPAQNPDLLEKLSQKGATAIAMDAVPRITRAQKLDALSSMANLAGYRAVIEAANQFGRGFTGQITAAGKIPPCKVLVIGAGVAGLAAIGTARGLGAVVRAFDTRPVVKEQVQSMGAEFLELHFEEDGEEGTGGYAKVMSPAFIAAEMALFAQQAQEVDVIITTALIPGKPAPRLVTQEMVEAMKPGSVIVDMAAEQGGNCELTRPHEIYDHNGVKIVGLTDLVSRMANQASQLYGTNLYHLLNELGGAEHHHLDLEDDVVRQATVVLDGEVIWPAPPLEKPATPQPAAAQSMESLPTSETQQSANPLMSLLWPVLIGAALFGVGAFAPESFISHFTVFILAIFLGWKVIWDVTPALHTPLMSVTNAISGIIIIGGMLQISGPLSSTVTILGAIAIFVSTLNISGGFFVTQRMLNMFHK</sequence>
<dbReference type="InterPro" id="IPR007698">
    <property type="entry name" value="AlaDH/PNT_NAD(H)-bd"/>
</dbReference>
<protein>
    <recommendedName>
        <fullName evidence="15">NAD(P) transhydrogenase subunit alpha</fullName>
        <ecNumber evidence="4">7.1.1.1</ecNumber>
    </recommendedName>
    <alternativeName>
        <fullName evidence="17">Nicotinamide nucleotide transhydrogenase subunit alpha</fullName>
    </alternativeName>
    <alternativeName>
        <fullName evidence="16">Pyridine nucleotide transhydrogenase subunit alpha</fullName>
    </alternativeName>
</protein>
<evidence type="ECO:0000256" key="5">
    <source>
        <dbReference type="ARBA" id="ARBA00022475"/>
    </source>
</evidence>
<dbReference type="EMBL" id="QVFV01000002">
    <property type="protein sequence ID" value="RZM79898.1"/>
    <property type="molecule type" value="Genomic_DNA"/>
</dbReference>
<dbReference type="CDD" id="cd05304">
    <property type="entry name" value="Rubrum_tdh"/>
    <property type="match status" value="1"/>
</dbReference>
<keyword evidence="10" id="KW-1278">Translocase</keyword>
<evidence type="ECO:0000256" key="13">
    <source>
        <dbReference type="ARBA" id="ARBA00023136"/>
    </source>
</evidence>
<dbReference type="GO" id="GO:0006740">
    <property type="term" value="P:NADPH regeneration"/>
    <property type="evidence" value="ECO:0007669"/>
    <property type="project" value="TreeGrafter"/>
</dbReference>
<dbReference type="GO" id="GO:0050661">
    <property type="term" value="F:NADP binding"/>
    <property type="evidence" value="ECO:0007669"/>
    <property type="project" value="TreeGrafter"/>
</dbReference>
<dbReference type="SUPFAM" id="SSF52283">
    <property type="entry name" value="Formate/glycerate dehydrogenase catalytic domain-like"/>
    <property type="match status" value="1"/>
</dbReference>
<comment type="catalytic activity">
    <reaction evidence="14">
        <text>NAD(+) + NADPH + H(+)(in) = NADH + NADP(+) + H(+)(out)</text>
        <dbReference type="Rhea" id="RHEA:47992"/>
        <dbReference type="ChEBI" id="CHEBI:15378"/>
        <dbReference type="ChEBI" id="CHEBI:57540"/>
        <dbReference type="ChEBI" id="CHEBI:57783"/>
        <dbReference type="ChEBI" id="CHEBI:57945"/>
        <dbReference type="ChEBI" id="CHEBI:58349"/>
        <dbReference type="EC" id="7.1.1.1"/>
    </reaction>
</comment>
<dbReference type="OrthoDB" id="9810841at2"/>
<feature type="transmembrane region" description="Helical" evidence="18">
    <location>
        <begin position="463"/>
        <end position="482"/>
    </location>
</feature>
<feature type="transmembrane region" description="Helical" evidence="18">
    <location>
        <begin position="488"/>
        <end position="509"/>
    </location>
</feature>
<dbReference type="InterPro" id="IPR026255">
    <property type="entry name" value="NADP_transhyd_a"/>
</dbReference>
<evidence type="ECO:0000313" key="22">
    <source>
        <dbReference type="Proteomes" id="UP000292459"/>
    </source>
</evidence>
<evidence type="ECO:0000256" key="10">
    <source>
        <dbReference type="ARBA" id="ARBA00022967"/>
    </source>
</evidence>
<feature type="transmembrane region" description="Helical" evidence="18">
    <location>
        <begin position="433"/>
        <end position="451"/>
    </location>
</feature>
<gene>
    <name evidence="21" type="ORF">DYY88_13440</name>
</gene>
<evidence type="ECO:0000259" key="20">
    <source>
        <dbReference type="SMART" id="SM01003"/>
    </source>
</evidence>
<keyword evidence="5" id="KW-1003">Cell membrane</keyword>
<dbReference type="InterPro" id="IPR007886">
    <property type="entry name" value="AlaDH/PNT_N"/>
</dbReference>
<evidence type="ECO:0000256" key="14">
    <source>
        <dbReference type="ARBA" id="ARBA00048202"/>
    </source>
</evidence>
<dbReference type="InterPro" id="IPR036291">
    <property type="entry name" value="NAD(P)-bd_dom_sf"/>
</dbReference>
<keyword evidence="12" id="KW-0520">NAD</keyword>
<dbReference type="EC" id="7.1.1.1" evidence="4"/>
<keyword evidence="6" id="KW-0997">Cell inner membrane</keyword>
<dbReference type="Proteomes" id="UP000292459">
    <property type="component" value="Unassembled WGS sequence"/>
</dbReference>
<keyword evidence="9" id="KW-0521">NADP</keyword>
<feature type="domain" description="Alanine dehydrogenase/pyridine nucleotide transhydrogenase N-terminal" evidence="20">
    <location>
        <begin position="4"/>
        <end position="145"/>
    </location>
</feature>
<dbReference type="AlphaFoldDB" id="A0A4Q7EB82"/>
<dbReference type="PANTHER" id="PTHR10160">
    <property type="entry name" value="NAD(P) TRANSHYDROGENASE"/>
    <property type="match status" value="1"/>
</dbReference>
<name>A0A4Q7EB82_9CYAN</name>